<feature type="compositionally biased region" description="Acidic residues" evidence="1">
    <location>
        <begin position="316"/>
        <end position="326"/>
    </location>
</feature>
<feature type="compositionally biased region" description="Basic and acidic residues" evidence="1">
    <location>
        <begin position="1"/>
        <end position="10"/>
    </location>
</feature>
<feature type="compositionally biased region" description="Low complexity" evidence="1">
    <location>
        <begin position="261"/>
        <end position="271"/>
    </location>
</feature>
<keyword evidence="3" id="KW-1185">Reference proteome</keyword>
<organism evidence="2 3">
    <name type="scientific">Pleodorina starrii</name>
    <dbReference type="NCBI Taxonomy" id="330485"/>
    <lineage>
        <taxon>Eukaryota</taxon>
        <taxon>Viridiplantae</taxon>
        <taxon>Chlorophyta</taxon>
        <taxon>core chlorophytes</taxon>
        <taxon>Chlorophyceae</taxon>
        <taxon>CS clade</taxon>
        <taxon>Chlamydomonadales</taxon>
        <taxon>Volvocaceae</taxon>
        <taxon>Pleodorina</taxon>
    </lineage>
</organism>
<gene>
    <name evidence="2" type="primary">PLEST000967</name>
    <name evidence="2" type="ORF">PLESTB_000094900</name>
</gene>
<feature type="region of interest" description="Disordered" evidence="1">
    <location>
        <begin position="255"/>
        <end position="340"/>
    </location>
</feature>
<protein>
    <submittedName>
        <fullName evidence="2">Uncharacterized protein</fullName>
    </submittedName>
</protein>
<feature type="region of interest" description="Disordered" evidence="1">
    <location>
        <begin position="1"/>
        <end position="33"/>
    </location>
</feature>
<feature type="compositionally biased region" description="Low complexity" evidence="1">
    <location>
        <begin position="444"/>
        <end position="455"/>
    </location>
</feature>
<name>A0A9W6BA64_9CHLO</name>
<sequence length="531" mass="54137">MPKVRERSRITQDFAVTPWQSRREETKEQPPEGALYVVQEAQLILASTASASCPPTVPRDRLAQRPTQQQEDVDTTGWFTKVRRPAPDAPAPSSDAPRNAAAQPQLVLQARGGQHGTVWEAAPLPATPPAARGRRASHSVPAALTGFCQLAITPSGLGMGHIFIAGTAAGELSRGRGAPPGSPAGAARCFGLAIRPVPPGVPPDPCTADDCTDLLCARLTAFAAAGASLDVLVARTGGDMCRLAPPEGELLRRWFGDDADMGSGSESGSEWEWAERGTERGAEAEAGVGLRGWEEEEEGEEAKGWGEDEVAGAGEQEGDVEDEGEGPDALRMEEDTGGGEGGEFGLEAPAAGGVKAAGIAASTGPQSAREWLTLWRQQRRRRPALELRFEPETLLSDVAALAKLAEFARPLLPPQLMAGDGVGAGVGVGGAGPGVGGPGAGVVPPRSGAAAADDGSGAGGVDMTQPTQPYGNPQGGMAWVEAEDGGRAGERAGAGPGAAAAGGGVVEVEAVVCLGAATLRGLPAAFMRPPA</sequence>
<dbReference type="Proteomes" id="UP001165080">
    <property type="component" value="Unassembled WGS sequence"/>
</dbReference>
<dbReference type="AlphaFoldDB" id="A0A9W6BA64"/>
<evidence type="ECO:0000313" key="3">
    <source>
        <dbReference type="Proteomes" id="UP001165080"/>
    </source>
</evidence>
<proteinExistence type="predicted"/>
<reference evidence="2 3" key="1">
    <citation type="journal article" date="2023" name="Commun. Biol.">
        <title>Reorganization of the ancestral sex-determining regions during the evolution of trioecy in Pleodorina starrii.</title>
        <authorList>
            <person name="Takahashi K."/>
            <person name="Suzuki S."/>
            <person name="Kawai-Toyooka H."/>
            <person name="Yamamoto K."/>
            <person name="Hamaji T."/>
            <person name="Ootsuki R."/>
            <person name="Yamaguchi H."/>
            <person name="Kawachi M."/>
            <person name="Higashiyama T."/>
            <person name="Nozaki H."/>
        </authorList>
    </citation>
    <scope>NUCLEOTIDE SEQUENCE [LARGE SCALE GENOMIC DNA]</scope>
    <source>
        <strain evidence="2 3">NIES-4479</strain>
    </source>
</reference>
<feature type="compositionally biased region" description="Basic and acidic residues" evidence="1">
    <location>
        <begin position="21"/>
        <end position="30"/>
    </location>
</feature>
<accession>A0A9W6BA64</accession>
<feature type="compositionally biased region" description="Low complexity" evidence="1">
    <location>
        <begin position="91"/>
        <end position="101"/>
    </location>
</feature>
<evidence type="ECO:0000313" key="2">
    <source>
        <dbReference type="EMBL" id="GLC48414.1"/>
    </source>
</evidence>
<evidence type="ECO:0000256" key="1">
    <source>
        <dbReference type="SAM" id="MobiDB-lite"/>
    </source>
</evidence>
<feature type="compositionally biased region" description="Basic and acidic residues" evidence="1">
    <location>
        <begin position="273"/>
        <end position="283"/>
    </location>
</feature>
<feature type="region of interest" description="Disordered" evidence="1">
    <location>
        <begin position="444"/>
        <end position="480"/>
    </location>
</feature>
<dbReference type="EMBL" id="BRXU01000001">
    <property type="protein sequence ID" value="GLC48414.1"/>
    <property type="molecule type" value="Genomic_DNA"/>
</dbReference>
<feature type="region of interest" description="Disordered" evidence="1">
    <location>
        <begin position="49"/>
        <end position="101"/>
    </location>
</feature>
<comment type="caution">
    <text evidence="2">The sequence shown here is derived from an EMBL/GenBank/DDBJ whole genome shotgun (WGS) entry which is preliminary data.</text>
</comment>